<sequence>MSRKSVTAIIRQNTRMNIRSLPEVSTRALGKHRMDRTTQRSFKTNGNQACFSSTYTNKTYGNINQNESKQYCTPGKNLSPSLSFPITSY</sequence>
<gene>
    <name evidence="2" type="ORF">E5288_WYG003407</name>
</gene>
<name>A0A6B0RH69_9CETA</name>
<comment type="caution">
    <text evidence="2">The sequence shown here is derived from an EMBL/GenBank/DDBJ whole genome shotgun (WGS) entry which is preliminary data.</text>
</comment>
<evidence type="ECO:0000313" key="2">
    <source>
        <dbReference type="EMBL" id="MXQ88692.1"/>
    </source>
</evidence>
<dbReference type="Proteomes" id="UP000322234">
    <property type="component" value="Unassembled WGS sequence"/>
</dbReference>
<proteinExistence type="predicted"/>
<organism evidence="2 3">
    <name type="scientific">Bos mutus</name>
    <name type="common">wild yak</name>
    <dbReference type="NCBI Taxonomy" id="72004"/>
    <lineage>
        <taxon>Eukaryota</taxon>
        <taxon>Metazoa</taxon>
        <taxon>Chordata</taxon>
        <taxon>Craniata</taxon>
        <taxon>Vertebrata</taxon>
        <taxon>Euteleostomi</taxon>
        <taxon>Mammalia</taxon>
        <taxon>Eutheria</taxon>
        <taxon>Laurasiatheria</taxon>
        <taxon>Artiodactyla</taxon>
        <taxon>Ruminantia</taxon>
        <taxon>Pecora</taxon>
        <taxon>Bovidae</taxon>
        <taxon>Bovinae</taxon>
        <taxon>Bos</taxon>
    </lineage>
</organism>
<accession>A0A6B0RH69</accession>
<feature type="region of interest" description="Disordered" evidence="1">
    <location>
        <begin position="27"/>
        <end position="47"/>
    </location>
</feature>
<dbReference type="AlphaFoldDB" id="A0A6B0RH69"/>
<keyword evidence="3" id="KW-1185">Reference proteome</keyword>
<protein>
    <submittedName>
        <fullName evidence="2">Uncharacterized protein</fullName>
    </submittedName>
</protein>
<evidence type="ECO:0000313" key="3">
    <source>
        <dbReference type="Proteomes" id="UP000322234"/>
    </source>
</evidence>
<dbReference type="EMBL" id="VBQZ03000048">
    <property type="protein sequence ID" value="MXQ88692.1"/>
    <property type="molecule type" value="Genomic_DNA"/>
</dbReference>
<evidence type="ECO:0000256" key="1">
    <source>
        <dbReference type="SAM" id="MobiDB-lite"/>
    </source>
</evidence>
<reference evidence="2" key="1">
    <citation type="submission" date="2019-10" db="EMBL/GenBank/DDBJ databases">
        <title>The sequence and de novo assembly of the wild yak genome.</title>
        <authorList>
            <person name="Liu Y."/>
        </authorList>
    </citation>
    <scope>NUCLEOTIDE SEQUENCE [LARGE SCALE GENOMIC DNA]</scope>
    <source>
        <strain evidence="2">WY2019</strain>
    </source>
</reference>